<name>A0AAN9CGN0_9TELE</name>
<keyword evidence="4" id="KW-0175">Coiled coil</keyword>
<comment type="caution">
    <text evidence="10">The sequence shown here is derived from an EMBL/GenBank/DDBJ whole genome shotgun (WGS) entry which is preliminary data.</text>
</comment>
<evidence type="ECO:0000256" key="6">
    <source>
        <dbReference type="ARBA" id="ARBA00023274"/>
    </source>
</evidence>
<evidence type="ECO:0000256" key="5">
    <source>
        <dbReference type="ARBA" id="ARBA00023128"/>
    </source>
</evidence>
<keyword evidence="2" id="KW-0809">Transit peptide</keyword>
<dbReference type="Pfam" id="PF01161">
    <property type="entry name" value="PBP"/>
    <property type="match status" value="1"/>
</dbReference>
<dbReference type="GO" id="GO:0005743">
    <property type="term" value="C:mitochondrial inner membrane"/>
    <property type="evidence" value="ECO:0007669"/>
    <property type="project" value="UniProtKB-ARBA"/>
</dbReference>
<keyword evidence="6" id="KW-0687">Ribonucleoprotein</keyword>
<dbReference type="FunFam" id="3.90.280.10:FF:000002">
    <property type="entry name" value="39S ribosomal protein L38, mitochondrial"/>
    <property type="match status" value="1"/>
</dbReference>
<keyword evidence="5" id="KW-0496">Mitochondrion</keyword>
<evidence type="ECO:0000256" key="8">
    <source>
        <dbReference type="ARBA" id="ARBA00039444"/>
    </source>
</evidence>
<sequence>MALRGTVCVLLRAAGDASRRHHARGLRSTAVLGHWSPPLGPMPNEDIDGTQLDSLEKYRSYTRYVRAAEEADRRDVWWKTYRTYREEETKEAVAPVNIGLPYQRPSRKTEVKERKKIMRENKKSPEIERENRLRTFRISLDRVKAQWEKTNGPFHIKRLAEHYRIYQDLFPMAYFLPRVMLHVAYGDDSDAVVHFGNHLTASQAAQAPRIRFEAEENSLWTLLLTSPDEHLLDGEQEYLHWLVGNIPGNAVTSGEEICHYISPFPARGTGFHRYAYILFKQDGPVDFSAELRPSPCYCLKQRTFRTLDFYRKHQDIITPAGLAFFQCQWDQSVSQTFHELLNMREPVFEYNRPPVYHPPQKKYPHGQPLRYLDRYRDGAQHTYGIY</sequence>
<accession>A0AAN9CGN0</accession>
<dbReference type="InterPro" id="IPR008914">
    <property type="entry name" value="PEBP"/>
</dbReference>
<dbReference type="InterPro" id="IPR035810">
    <property type="entry name" value="PEBP_euk"/>
</dbReference>
<gene>
    <name evidence="10" type="ORF">R3I93_018251</name>
</gene>
<comment type="subcellular location">
    <subcellularLocation>
        <location evidence="1">Mitochondrion</location>
    </subcellularLocation>
</comment>
<evidence type="ECO:0000256" key="2">
    <source>
        <dbReference type="ARBA" id="ARBA00022946"/>
    </source>
</evidence>
<dbReference type="Proteomes" id="UP001364617">
    <property type="component" value="Unassembled WGS sequence"/>
</dbReference>
<dbReference type="AlphaFoldDB" id="A0AAN9CGN0"/>
<organism evidence="10 11">
    <name type="scientific">Phoxinus phoxinus</name>
    <name type="common">Eurasian minnow</name>
    <dbReference type="NCBI Taxonomy" id="58324"/>
    <lineage>
        <taxon>Eukaryota</taxon>
        <taxon>Metazoa</taxon>
        <taxon>Chordata</taxon>
        <taxon>Craniata</taxon>
        <taxon>Vertebrata</taxon>
        <taxon>Euteleostomi</taxon>
        <taxon>Actinopterygii</taxon>
        <taxon>Neopterygii</taxon>
        <taxon>Teleostei</taxon>
        <taxon>Ostariophysi</taxon>
        <taxon>Cypriniformes</taxon>
        <taxon>Leuciscidae</taxon>
        <taxon>Phoxininae</taxon>
        <taxon>Phoxinus</taxon>
    </lineage>
</organism>
<dbReference type="GO" id="GO:0005762">
    <property type="term" value="C:mitochondrial large ribosomal subunit"/>
    <property type="evidence" value="ECO:0007669"/>
    <property type="project" value="TreeGrafter"/>
</dbReference>
<comment type="similarity">
    <text evidence="7">Belongs to the phosphatidylethanolamine-binding protein family. Mitochondrion-specific ribosomal protein mL38 subfamily.</text>
</comment>
<evidence type="ECO:0000313" key="10">
    <source>
        <dbReference type="EMBL" id="KAK7135086.1"/>
    </source>
</evidence>
<evidence type="ECO:0000256" key="4">
    <source>
        <dbReference type="ARBA" id="ARBA00023054"/>
    </source>
</evidence>
<reference evidence="10 11" key="1">
    <citation type="submission" date="2024-02" db="EMBL/GenBank/DDBJ databases">
        <title>Chromosome-level genome assembly of the Eurasian Minnow (Phoxinus phoxinus).</title>
        <authorList>
            <person name="Oriowo T.O."/>
            <person name="Martin S."/>
            <person name="Stange M."/>
            <person name="Chrysostomakis Y."/>
            <person name="Brown T."/>
            <person name="Winkler S."/>
            <person name="Kukowka S."/>
            <person name="Myers E.W."/>
            <person name="Bohne A."/>
        </authorList>
    </citation>
    <scope>NUCLEOTIDE SEQUENCE [LARGE SCALE GENOMIC DNA]</scope>
    <source>
        <strain evidence="10">ZFMK-TIS-60720</strain>
        <tissue evidence="10">Whole Organism</tissue>
    </source>
</reference>
<proteinExistence type="inferred from homology"/>
<protein>
    <recommendedName>
        <fullName evidence="8">Large ribosomal subunit protein mL38</fullName>
    </recommendedName>
    <alternativeName>
        <fullName evidence="9">39S ribosomal protein L38, mitochondrial</fullName>
    </alternativeName>
</protein>
<evidence type="ECO:0000256" key="7">
    <source>
        <dbReference type="ARBA" id="ARBA00038016"/>
    </source>
</evidence>
<dbReference type="Gene3D" id="3.90.280.10">
    <property type="entry name" value="PEBP-like"/>
    <property type="match status" value="1"/>
</dbReference>
<keyword evidence="11" id="KW-1185">Reference proteome</keyword>
<evidence type="ECO:0000256" key="1">
    <source>
        <dbReference type="ARBA" id="ARBA00004173"/>
    </source>
</evidence>
<dbReference type="CDD" id="cd00866">
    <property type="entry name" value="PEBP_euk"/>
    <property type="match status" value="1"/>
</dbReference>
<dbReference type="PANTHER" id="PTHR11362">
    <property type="entry name" value="PHOSPHATIDYLETHANOLAMINE-BINDING PROTEIN"/>
    <property type="match status" value="1"/>
</dbReference>
<evidence type="ECO:0000256" key="9">
    <source>
        <dbReference type="ARBA" id="ARBA00041206"/>
    </source>
</evidence>
<evidence type="ECO:0000313" key="11">
    <source>
        <dbReference type="Proteomes" id="UP001364617"/>
    </source>
</evidence>
<dbReference type="PANTHER" id="PTHR11362:SF133">
    <property type="entry name" value="LARGE RIBOSOMAL SUBUNIT PROTEIN ML38"/>
    <property type="match status" value="1"/>
</dbReference>
<dbReference type="EMBL" id="JAYKXH010000019">
    <property type="protein sequence ID" value="KAK7135086.1"/>
    <property type="molecule type" value="Genomic_DNA"/>
</dbReference>
<keyword evidence="3" id="KW-0689">Ribosomal protein</keyword>
<dbReference type="InterPro" id="IPR036610">
    <property type="entry name" value="PEBP-like_sf"/>
</dbReference>
<dbReference type="SUPFAM" id="SSF49777">
    <property type="entry name" value="PEBP-like"/>
    <property type="match status" value="1"/>
</dbReference>
<evidence type="ECO:0000256" key="3">
    <source>
        <dbReference type="ARBA" id="ARBA00022980"/>
    </source>
</evidence>